<dbReference type="KEGG" id="avp:AVENP_1971"/>
<name>A0AAE7BC15_9BACT</name>
<dbReference type="EMBL" id="CP053840">
    <property type="protein sequence ID" value="QKF67512.1"/>
    <property type="molecule type" value="Genomic_DNA"/>
</dbReference>
<dbReference type="AlphaFoldDB" id="A0AAE7BC15"/>
<organism evidence="2 3">
    <name type="scientific">Arcobacter venerupis</name>
    <dbReference type="NCBI Taxonomy" id="1054033"/>
    <lineage>
        <taxon>Bacteria</taxon>
        <taxon>Pseudomonadati</taxon>
        <taxon>Campylobacterota</taxon>
        <taxon>Epsilonproteobacteria</taxon>
        <taxon>Campylobacterales</taxon>
        <taxon>Arcobacteraceae</taxon>
        <taxon>Arcobacter</taxon>
    </lineage>
</organism>
<dbReference type="Gene3D" id="2.60.120.1440">
    <property type="match status" value="1"/>
</dbReference>
<dbReference type="InterPro" id="IPR006860">
    <property type="entry name" value="FecR"/>
</dbReference>
<dbReference type="Proteomes" id="UP000503482">
    <property type="component" value="Chromosome"/>
</dbReference>
<proteinExistence type="predicted"/>
<sequence length="403" mass="44466">MKRIILILLFISNLLLANNIGKIVALSGEATILREGKIIQVNKDSVFEKEDTLNTKDNTKLQILFLDDTIISVGQNSTLKINEYLFEEKNTKAEFSMARGIFRTITGKIGKIAPENFKLKTKTASIGIRGTQIITVIEDNNEKIFCTEGQIEVKNNLTKDTVIVNKGEFLSFKENSTEKLNIQEIKQNDIQEINKNIAIKENLPIDNISLPTETTDITKEQNSPIPTNKTLASLENKETVINIPSTDNSSTDNLSGLDDNNNFITRTPASFFNSTNSTASYIGSFPTELSSSNYMVNSSRETVAIPSDTRISMDIDFAKSNNQISNGKVNISDVGNGMGKTLTFEGEIHGNSGNLSLYPRGETHGDTGSAKLYGDTANYMQGNINFKSSDNVEINSEFNAKKQ</sequence>
<accession>A0AAE7BC15</accession>
<dbReference type="PANTHER" id="PTHR38731:SF1">
    <property type="entry name" value="FECR PROTEIN DOMAIN-CONTAINING PROTEIN"/>
    <property type="match status" value="1"/>
</dbReference>
<dbReference type="PANTHER" id="PTHR38731">
    <property type="entry name" value="LIPL45-RELATED LIPOPROTEIN-RELATED"/>
    <property type="match status" value="1"/>
</dbReference>
<keyword evidence="3" id="KW-1185">Reference proteome</keyword>
<evidence type="ECO:0000313" key="3">
    <source>
        <dbReference type="Proteomes" id="UP000503482"/>
    </source>
</evidence>
<protein>
    <submittedName>
        <fullName evidence="2">FecR domain-containing protein</fullName>
    </submittedName>
</protein>
<gene>
    <name evidence="2" type="ORF">AVENP_1971</name>
</gene>
<evidence type="ECO:0000259" key="1">
    <source>
        <dbReference type="Pfam" id="PF04773"/>
    </source>
</evidence>
<dbReference type="Pfam" id="PF04773">
    <property type="entry name" value="FecR"/>
    <property type="match status" value="1"/>
</dbReference>
<dbReference type="RefSeq" id="WP_128357928.1">
    <property type="nucleotide sequence ID" value="NZ_CP053840.1"/>
</dbReference>
<evidence type="ECO:0000313" key="2">
    <source>
        <dbReference type="EMBL" id="QKF67512.1"/>
    </source>
</evidence>
<feature type="domain" description="FecR protein" evidence="1">
    <location>
        <begin position="51"/>
        <end position="152"/>
    </location>
</feature>
<reference evidence="2 3" key="1">
    <citation type="submission" date="2020-05" db="EMBL/GenBank/DDBJ databases">
        <title>Complete genome sequencing of Campylobacter and Arcobacter type strains.</title>
        <authorList>
            <person name="Miller W.G."/>
            <person name="Yee E."/>
        </authorList>
    </citation>
    <scope>NUCLEOTIDE SEQUENCE [LARGE SCALE GENOMIC DNA]</scope>
    <source>
        <strain evidence="2 3">LMG 26156</strain>
    </source>
</reference>